<dbReference type="PROSITE" id="PS50157">
    <property type="entry name" value="ZINC_FINGER_C2H2_2"/>
    <property type="match status" value="1"/>
</dbReference>
<comment type="caution">
    <text evidence="4">The sequence shown here is derived from an EMBL/GenBank/DDBJ whole genome shotgun (WGS) entry which is preliminary data.</text>
</comment>
<sequence>MHVDGKIIMAHKHKLNNDDRQKLAKIVVNQIISTHNYAEIRAGTFLEAAKEIINLFPTEKIETYYIPYSPPKGSLRRQPARGKLWSRYVNVRAALRLADKYKVTDENKENLVLEEENDKYEHDLAFLKVAVEPQQRVAQCWESTFRIRQKRYKSEPIETYFEAFPSLKLQFGIELLEIDFNTLHPNKANIIYENWPSVSKAILSEAKERKIIIEERNEDLSTSALLCLPYLFSPTTVKNSSKNKIGNWRPSRLEVQHSFFFCTKPFGVAVGDVGQESYYVYNQNIKYKLESSIRCLELLYKLFHALNLNYPAESKSIWQFIEEVVYGMPVTVTHLKIIHNLKPNDTYNCVEPNCFRNFSSLNSFRKHIKTHENINSHLTRKSLLDVTTNSTNLPDNNSTHSTVCIDEDTKTVVSNESEIPRSIIDNNFYKSLIENRVVSFIANMYAMNNLTRKDVQVIINYIKNLFGEPLEVLKIDILQILKNSTQIRLEDSERIALYFEQLKSLFSGLDSDYLRLKHFKDSHFYIPPIQCIIGQRETTRNNAVYAQSNVSQFIELSKILKLFFELPNVLKETLEHLNILKSSRFYQNIYQSEFWKNKINHIHLQDNDIILPLYIYFDDYESGNPLGSHAGIHKISSIYCSVPVLPQKYQSQLANIFLFSLFHSSDLKEFGHKVIFSKLVEECNKLLSDGIRVKNFNTQTNIYFCVALILGDNLGLNTILGYTESFRASFYCRFCKCNKTVLESQLTEDANMLRSKLNYENDLETGNTTLTGIKQRCVWNNVVTFHATDNLSVDIAHDIFEGVGSFDICELLHRFIIVDKIFTLGILNKRIKYFNYGNQNINKNININKKILDIVLSQEFLYSSLQITCNYLQELISNHHQLYMELFNLPLKPKHHFLVHYPRVLKTVGPLSKLSTLRFESKHREFKKTAVGVASRVNITYTVAIKHQLKLCATFMEEKGFMNYPQIELKE</sequence>
<feature type="coiled-coil region" evidence="2">
    <location>
        <begin position="103"/>
        <end position="130"/>
    </location>
</feature>
<evidence type="ECO:0000313" key="5">
    <source>
        <dbReference type="Proteomes" id="UP000327044"/>
    </source>
</evidence>
<gene>
    <name evidence="4" type="ORF">PPYR_00756</name>
</gene>
<keyword evidence="1" id="KW-0863">Zinc-finger</keyword>
<dbReference type="InParanoid" id="A0A5N4B2J5"/>
<dbReference type="InterPro" id="IPR013087">
    <property type="entry name" value="Znf_C2H2_type"/>
</dbReference>
<dbReference type="EMBL" id="VVIM01000001">
    <property type="protein sequence ID" value="KAB0803786.1"/>
    <property type="molecule type" value="Genomic_DNA"/>
</dbReference>
<keyword evidence="1" id="KW-0862">Zinc</keyword>
<keyword evidence="1" id="KW-0479">Metal-binding</keyword>
<dbReference type="PROSITE" id="PS00028">
    <property type="entry name" value="ZINC_FINGER_C2H2_1"/>
    <property type="match status" value="1"/>
</dbReference>
<dbReference type="AlphaFoldDB" id="A0A5N4B2J5"/>
<reference evidence="4 5" key="1">
    <citation type="journal article" date="2018" name="Elife">
        <title>Firefly genomes illuminate parallel origins of bioluminescence in beetles.</title>
        <authorList>
            <person name="Fallon T.R."/>
            <person name="Lower S.E."/>
            <person name="Chang C.H."/>
            <person name="Bessho-Uehara M."/>
            <person name="Martin G.J."/>
            <person name="Bewick A.J."/>
            <person name="Behringer M."/>
            <person name="Debat H.J."/>
            <person name="Wong I."/>
            <person name="Day J.C."/>
            <person name="Suvorov A."/>
            <person name="Silva C.J."/>
            <person name="Stanger-Hall K.F."/>
            <person name="Hall D.W."/>
            <person name="Schmitz R.J."/>
            <person name="Nelson D.R."/>
            <person name="Lewis S.M."/>
            <person name="Shigenobu S."/>
            <person name="Bybee S.M."/>
            <person name="Larracuente A.M."/>
            <person name="Oba Y."/>
            <person name="Weng J.K."/>
        </authorList>
    </citation>
    <scope>NUCLEOTIDE SEQUENCE [LARGE SCALE GENOMIC DNA]</scope>
    <source>
        <strain evidence="4">1611_PpyrPB1</strain>
        <tissue evidence="4">Whole body</tissue>
    </source>
</reference>
<proteinExistence type="predicted"/>
<protein>
    <recommendedName>
        <fullName evidence="3">C2H2-type domain-containing protein</fullName>
    </recommendedName>
</protein>
<keyword evidence="5" id="KW-1185">Reference proteome</keyword>
<evidence type="ECO:0000313" key="4">
    <source>
        <dbReference type="EMBL" id="KAB0803786.1"/>
    </source>
</evidence>
<evidence type="ECO:0000256" key="2">
    <source>
        <dbReference type="SAM" id="Coils"/>
    </source>
</evidence>
<accession>A0A5N4B2J5</accession>
<dbReference type="Proteomes" id="UP000327044">
    <property type="component" value="Unassembled WGS sequence"/>
</dbReference>
<evidence type="ECO:0000259" key="3">
    <source>
        <dbReference type="PROSITE" id="PS50157"/>
    </source>
</evidence>
<feature type="domain" description="C2H2-type" evidence="3">
    <location>
        <begin position="347"/>
        <end position="376"/>
    </location>
</feature>
<dbReference type="GO" id="GO:0008270">
    <property type="term" value="F:zinc ion binding"/>
    <property type="evidence" value="ECO:0007669"/>
    <property type="project" value="UniProtKB-KW"/>
</dbReference>
<name>A0A5N4B2J5_PHOPY</name>
<evidence type="ECO:0000256" key="1">
    <source>
        <dbReference type="PROSITE-ProRule" id="PRU00042"/>
    </source>
</evidence>
<keyword evidence="2" id="KW-0175">Coiled coil</keyword>
<organism evidence="4 5">
    <name type="scientific">Photinus pyralis</name>
    <name type="common">Common eastern firefly</name>
    <name type="synonym">Lampyris pyralis</name>
    <dbReference type="NCBI Taxonomy" id="7054"/>
    <lineage>
        <taxon>Eukaryota</taxon>
        <taxon>Metazoa</taxon>
        <taxon>Ecdysozoa</taxon>
        <taxon>Arthropoda</taxon>
        <taxon>Hexapoda</taxon>
        <taxon>Insecta</taxon>
        <taxon>Pterygota</taxon>
        <taxon>Neoptera</taxon>
        <taxon>Endopterygota</taxon>
        <taxon>Coleoptera</taxon>
        <taxon>Polyphaga</taxon>
        <taxon>Elateriformia</taxon>
        <taxon>Elateroidea</taxon>
        <taxon>Lampyridae</taxon>
        <taxon>Lampyrinae</taxon>
        <taxon>Photinus</taxon>
    </lineage>
</organism>